<name>A0A6H5HZ37_9HYME</name>
<protein>
    <submittedName>
        <fullName evidence="1">Uncharacterized protein</fullName>
    </submittedName>
</protein>
<accession>A0A6H5HZ37</accession>
<sequence length="61" mass="7357">MNILLGRWTVNSHLVYSIHECRIDTRPDSFYTKRDTYQWNLFTIWPEKTSTASSQRLMAYN</sequence>
<dbReference type="EMBL" id="CADCXV010000110">
    <property type="protein sequence ID" value="CAB0028269.1"/>
    <property type="molecule type" value="Genomic_DNA"/>
</dbReference>
<dbReference type="AlphaFoldDB" id="A0A6H5HZ37"/>
<proteinExistence type="predicted"/>
<gene>
    <name evidence="1" type="ORF">TBRA_LOCUS469</name>
</gene>
<keyword evidence="2" id="KW-1185">Reference proteome</keyword>
<reference evidence="1 2" key="1">
    <citation type="submission" date="2020-02" db="EMBL/GenBank/DDBJ databases">
        <authorList>
            <person name="Ferguson B K."/>
        </authorList>
    </citation>
    <scope>NUCLEOTIDE SEQUENCE [LARGE SCALE GENOMIC DNA]</scope>
</reference>
<evidence type="ECO:0000313" key="2">
    <source>
        <dbReference type="Proteomes" id="UP000479190"/>
    </source>
</evidence>
<dbReference type="Proteomes" id="UP000479190">
    <property type="component" value="Unassembled WGS sequence"/>
</dbReference>
<organism evidence="1 2">
    <name type="scientific">Trichogramma brassicae</name>
    <dbReference type="NCBI Taxonomy" id="86971"/>
    <lineage>
        <taxon>Eukaryota</taxon>
        <taxon>Metazoa</taxon>
        <taxon>Ecdysozoa</taxon>
        <taxon>Arthropoda</taxon>
        <taxon>Hexapoda</taxon>
        <taxon>Insecta</taxon>
        <taxon>Pterygota</taxon>
        <taxon>Neoptera</taxon>
        <taxon>Endopterygota</taxon>
        <taxon>Hymenoptera</taxon>
        <taxon>Apocrita</taxon>
        <taxon>Proctotrupomorpha</taxon>
        <taxon>Chalcidoidea</taxon>
        <taxon>Trichogrammatidae</taxon>
        <taxon>Trichogramma</taxon>
    </lineage>
</organism>
<evidence type="ECO:0000313" key="1">
    <source>
        <dbReference type="EMBL" id="CAB0028269.1"/>
    </source>
</evidence>